<evidence type="ECO:0000259" key="1">
    <source>
        <dbReference type="Pfam" id="PF08241"/>
    </source>
</evidence>
<dbReference type="Proteomes" id="UP001230188">
    <property type="component" value="Unassembled WGS sequence"/>
</dbReference>
<comment type="caution">
    <text evidence="2">The sequence shown here is derived from an EMBL/GenBank/DDBJ whole genome shotgun (WGS) entry which is preliminary data.</text>
</comment>
<dbReference type="Gene3D" id="3.40.50.150">
    <property type="entry name" value="Vaccinia Virus protein VP39"/>
    <property type="match status" value="1"/>
</dbReference>
<evidence type="ECO:0000313" key="2">
    <source>
        <dbReference type="EMBL" id="KAJ8600840.1"/>
    </source>
</evidence>
<dbReference type="AlphaFoldDB" id="A0AAD7XLW4"/>
<proteinExistence type="predicted"/>
<organism evidence="2 3">
    <name type="scientific">Chrysophaeum taylorii</name>
    <dbReference type="NCBI Taxonomy" id="2483200"/>
    <lineage>
        <taxon>Eukaryota</taxon>
        <taxon>Sar</taxon>
        <taxon>Stramenopiles</taxon>
        <taxon>Ochrophyta</taxon>
        <taxon>Pelagophyceae</taxon>
        <taxon>Pelagomonadales</taxon>
        <taxon>Pelagomonadaceae</taxon>
        <taxon>Chrysophaeum</taxon>
    </lineage>
</organism>
<evidence type="ECO:0000313" key="3">
    <source>
        <dbReference type="Proteomes" id="UP001230188"/>
    </source>
</evidence>
<name>A0AAD7XLW4_9STRA</name>
<reference evidence="2" key="1">
    <citation type="submission" date="2023-01" db="EMBL/GenBank/DDBJ databases">
        <title>Metagenome sequencing of chrysophaentin producing Chrysophaeum taylorii.</title>
        <authorList>
            <person name="Davison J."/>
            <person name="Bewley C."/>
        </authorList>
    </citation>
    <scope>NUCLEOTIDE SEQUENCE</scope>
    <source>
        <strain evidence="2">NIES-1699</strain>
    </source>
</reference>
<dbReference type="Pfam" id="PF08241">
    <property type="entry name" value="Methyltransf_11"/>
    <property type="match status" value="1"/>
</dbReference>
<dbReference type="SUPFAM" id="SSF53335">
    <property type="entry name" value="S-adenosyl-L-methionine-dependent methyltransferases"/>
    <property type="match status" value="1"/>
</dbReference>
<keyword evidence="3" id="KW-1185">Reference proteome</keyword>
<protein>
    <recommendedName>
        <fullName evidence="1">Methyltransferase type 11 domain-containing protein</fullName>
    </recommendedName>
</protein>
<dbReference type="PANTHER" id="PTHR43861">
    <property type="entry name" value="TRANS-ACONITATE 2-METHYLTRANSFERASE-RELATED"/>
    <property type="match status" value="1"/>
</dbReference>
<gene>
    <name evidence="2" type="ORF">CTAYLR_008505</name>
</gene>
<feature type="domain" description="Methyltransferase type 11" evidence="1">
    <location>
        <begin position="40"/>
        <end position="132"/>
    </location>
</feature>
<sequence length="194" mass="20972">MDDEWAAAAATWNTDPCVITYSKMAISRVEPLLPADKVMDLGCGTGHLARHLAPRARQVVAVDPSPAMLRPLREEGIPNVLVVEGVLDDALATVHADSVDLVVASSVCAFVPNYPALLRRVAKILRAGGRFLQLDWRNEEATLDNHNGGFSDAVVREAMATTPLGLESLDDVRFDMGEGTNAHVIAVLARRRQP</sequence>
<dbReference type="InterPro" id="IPR013216">
    <property type="entry name" value="Methyltransf_11"/>
</dbReference>
<dbReference type="InterPro" id="IPR029063">
    <property type="entry name" value="SAM-dependent_MTases_sf"/>
</dbReference>
<dbReference type="EMBL" id="JAQMWT010000470">
    <property type="protein sequence ID" value="KAJ8600840.1"/>
    <property type="molecule type" value="Genomic_DNA"/>
</dbReference>
<dbReference type="CDD" id="cd02440">
    <property type="entry name" value="AdoMet_MTases"/>
    <property type="match status" value="1"/>
</dbReference>
<dbReference type="GO" id="GO:0008757">
    <property type="term" value="F:S-adenosylmethionine-dependent methyltransferase activity"/>
    <property type="evidence" value="ECO:0007669"/>
    <property type="project" value="InterPro"/>
</dbReference>
<accession>A0AAD7XLW4</accession>